<evidence type="ECO:0000313" key="1">
    <source>
        <dbReference type="EMBL" id="NYE07296.1"/>
    </source>
</evidence>
<protein>
    <recommendedName>
        <fullName evidence="3">DUF5659 domain-containing protein</fullName>
    </recommendedName>
</protein>
<reference evidence="2" key="2">
    <citation type="submission" date="2020-08" db="EMBL/GenBank/DDBJ databases">
        <title>The Agave Microbiome: Exploring the role of microbial communities in plant adaptations to desert environments.</title>
        <authorList>
            <person name="Partida-Martinez L.P."/>
        </authorList>
    </citation>
    <scope>NUCLEOTIDE SEQUENCE [LARGE SCALE GENOMIC DNA]</scope>
    <source>
        <strain evidence="2">AT2.8</strain>
    </source>
</reference>
<organism evidence="1 2">
    <name type="scientific">Neobacillus niacini</name>
    <dbReference type="NCBI Taxonomy" id="86668"/>
    <lineage>
        <taxon>Bacteria</taxon>
        <taxon>Bacillati</taxon>
        <taxon>Bacillota</taxon>
        <taxon>Bacilli</taxon>
        <taxon>Bacillales</taxon>
        <taxon>Bacillaceae</taxon>
        <taxon>Neobacillus</taxon>
    </lineage>
</organism>
<dbReference type="EMBL" id="JACCBX010000008">
    <property type="protein sequence ID" value="NYE07296.1"/>
    <property type="molecule type" value="Genomic_DNA"/>
</dbReference>
<gene>
    <name evidence="1" type="ORF">F4694_004081</name>
</gene>
<dbReference type="AlphaFoldDB" id="A0A852THT9"/>
<comment type="caution">
    <text evidence="1">The sequence shown here is derived from an EMBL/GenBank/DDBJ whole genome shotgun (WGS) entry which is preliminary data.</text>
</comment>
<reference evidence="2" key="1">
    <citation type="submission" date="2020-07" db="EMBL/GenBank/DDBJ databases">
        <authorList>
            <person name="Partida-Martinez L."/>
            <person name="Huntemann M."/>
            <person name="Clum A."/>
            <person name="Wang J."/>
            <person name="Palaniappan K."/>
            <person name="Ritter S."/>
            <person name="Chen I.-M."/>
            <person name="Stamatis D."/>
            <person name="Reddy T."/>
            <person name="O'Malley R."/>
            <person name="Daum C."/>
            <person name="Shapiro N."/>
            <person name="Ivanova N."/>
            <person name="Kyrpides N."/>
            <person name="Woyke T."/>
        </authorList>
    </citation>
    <scope>NUCLEOTIDE SEQUENCE [LARGE SCALE GENOMIC DNA]</scope>
    <source>
        <strain evidence="2">AT2.8</strain>
    </source>
</reference>
<sequence>MNNTNEFFYCYSTNLHDLLRSKGLRYICVGLNENTMRRFYQYRRTKEFEDVLAEYTANNPNK</sequence>
<dbReference type="Proteomes" id="UP000548423">
    <property type="component" value="Unassembled WGS sequence"/>
</dbReference>
<evidence type="ECO:0008006" key="3">
    <source>
        <dbReference type="Google" id="ProtNLM"/>
    </source>
</evidence>
<proteinExistence type="predicted"/>
<accession>A0A852THT9</accession>
<name>A0A852THT9_9BACI</name>
<evidence type="ECO:0000313" key="2">
    <source>
        <dbReference type="Proteomes" id="UP000548423"/>
    </source>
</evidence>